<gene>
    <name evidence="1" type="ORF">CSSPJE1EN1_LOCUS25055</name>
</gene>
<dbReference type="Proteomes" id="UP001497444">
    <property type="component" value="Unassembled WGS sequence"/>
</dbReference>
<sequence length="263" mass="29438">MPSPIGKKDRGDYRRSDGVDTITSNGMIYTCAGVFTATMTDNSREQKRSTGGVVDPSESRLVLPRFYNNVGVADGNRIYLAPGDRIYYSDPNADDRVANYHEMDYQPNVDNIPIFPICKLDGPVVDSLGREYSCGADFEITSDGNIRWIPGGKNPGIDPDTGKGRVYTIRYLYKAFYYIVALPKEVRITNVTVGGVRGPERMPYHAVIVREYIFHNQNRGDTLNQNKPKTPERVTPVVEQAINPNKFVIPVDMSSITEDEEQS</sequence>
<evidence type="ECO:0000313" key="1">
    <source>
        <dbReference type="EMBL" id="CAK9249677.1"/>
    </source>
</evidence>
<accession>A0ABP0V6C9</accession>
<reference evidence="1" key="1">
    <citation type="submission" date="2024-02" db="EMBL/GenBank/DDBJ databases">
        <authorList>
            <consortium name="ELIXIR-Norway"/>
            <consortium name="Elixir Norway"/>
        </authorList>
    </citation>
    <scope>NUCLEOTIDE SEQUENCE</scope>
</reference>
<comment type="caution">
    <text evidence="1">The sequence shown here is derived from an EMBL/GenBank/DDBJ whole genome shotgun (WGS) entry which is preliminary data.</text>
</comment>
<name>A0ABP0V6C9_9BRYO</name>
<organism evidence="1 2">
    <name type="scientific">Sphagnum jensenii</name>
    <dbReference type="NCBI Taxonomy" id="128206"/>
    <lineage>
        <taxon>Eukaryota</taxon>
        <taxon>Viridiplantae</taxon>
        <taxon>Streptophyta</taxon>
        <taxon>Embryophyta</taxon>
        <taxon>Bryophyta</taxon>
        <taxon>Sphagnophytina</taxon>
        <taxon>Sphagnopsida</taxon>
        <taxon>Sphagnales</taxon>
        <taxon>Sphagnaceae</taxon>
        <taxon>Sphagnum</taxon>
    </lineage>
</organism>
<protein>
    <submittedName>
        <fullName evidence="1">Uncharacterized protein</fullName>
    </submittedName>
</protein>
<proteinExistence type="predicted"/>
<evidence type="ECO:0000313" key="2">
    <source>
        <dbReference type="Proteomes" id="UP001497444"/>
    </source>
</evidence>
<dbReference type="EMBL" id="CAXAQS010000024">
    <property type="protein sequence ID" value="CAK9249677.1"/>
    <property type="molecule type" value="Genomic_DNA"/>
</dbReference>
<keyword evidence="2" id="KW-1185">Reference proteome</keyword>